<dbReference type="GO" id="GO:0005886">
    <property type="term" value="C:plasma membrane"/>
    <property type="evidence" value="ECO:0007669"/>
    <property type="project" value="UniProtKB-SubCell"/>
</dbReference>
<evidence type="ECO:0000256" key="2">
    <source>
        <dbReference type="ARBA" id="ARBA00006434"/>
    </source>
</evidence>
<keyword evidence="5 12" id="KW-0812">Transmembrane</keyword>
<evidence type="ECO:0000256" key="4">
    <source>
        <dbReference type="ARBA" id="ARBA00022475"/>
    </source>
</evidence>
<dbReference type="InterPro" id="IPR001734">
    <property type="entry name" value="Na/solute_symporter"/>
</dbReference>
<evidence type="ECO:0000256" key="8">
    <source>
        <dbReference type="ARBA" id="ARBA00023065"/>
    </source>
</evidence>
<accession>A0A915Q180</accession>
<feature type="transmembrane region" description="Helical" evidence="12">
    <location>
        <begin position="210"/>
        <end position="228"/>
    </location>
</feature>
<reference evidence="14" key="1">
    <citation type="submission" date="2022-11" db="UniProtKB">
        <authorList>
            <consortium name="WormBaseParasite"/>
        </authorList>
    </citation>
    <scope>IDENTIFICATION</scope>
</reference>
<organism evidence="13 14">
    <name type="scientific">Setaria digitata</name>
    <dbReference type="NCBI Taxonomy" id="48799"/>
    <lineage>
        <taxon>Eukaryota</taxon>
        <taxon>Metazoa</taxon>
        <taxon>Ecdysozoa</taxon>
        <taxon>Nematoda</taxon>
        <taxon>Chromadorea</taxon>
        <taxon>Rhabditida</taxon>
        <taxon>Spirurina</taxon>
        <taxon>Spiruromorpha</taxon>
        <taxon>Filarioidea</taxon>
        <taxon>Setariidae</taxon>
        <taxon>Setaria</taxon>
    </lineage>
</organism>
<keyword evidence="3" id="KW-0813">Transport</keyword>
<comment type="similarity">
    <text evidence="2 11">Belongs to the sodium:solute symporter (SSF) (TC 2.A.21) family.</text>
</comment>
<keyword evidence="4" id="KW-1003">Cell membrane</keyword>
<dbReference type="InterPro" id="IPR038377">
    <property type="entry name" value="Na/Glc_symporter_sf"/>
</dbReference>
<evidence type="ECO:0000256" key="3">
    <source>
        <dbReference type="ARBA" id="ARBA00022448"/>
    </source>
</evidence>
<dbReference type="GO" id="GO:0015293">
    <property type="term" value="F:symporter activity"/>
    <property type="evidence" value="ECO:0007669"/>
    <property type="project" value="TreeGrafter"/>
</dbReference>
<keyword evidence="6 12" id="KW-1133">Transmembrane helix</keyword>
<evidence type="ECO:0000256" key="6">
    <source>
        <dbReference type="ARBA" id="ARBA00022989"/>
    </source>
</evidence>
<dbReference type="PANTHER" id="PTHR42985">
    <property type="entry name" value="SODIUM-COUPLED MONOCARBOXYLATE TRANSPORTER"/>
    <property type="match status" value="1"/>
</dbReference>
<feature type="transmembrane region" description="Helical" evidence="12">
    <location>
        <begin position="385"/>
        <end position="406"/>
    </location>
</feature>
<evidence type="ECO:0000256" key="11">
    <source>
        <dbReference type="RuleBase" id="RU362091"/>
    </source>
</evidence>
<dbReference type="Proteomes" id="UP000887581">
    <property type="component" value="Unplaced"/>
</dbReference>
<evidence type="ECO:0000313" key="13">
    <source>
        <dbReference type="Proteomes" id="UP000887581"/>
    </source>
</evidence>
<dbReference type="WBParaSite" id="sdigi.contig719.g9584.t1">
    <property type="protein sequence ID" value="sdigi.contig719.g9584.t1"/>
    <property type="gene ID" value="sdigi.contig719.g9584"/>
</dbReference>
<feature type="transmembrane region" description="Helical" evidence="12">
    <location>
        <begin position="6"/>
        <end position="25"/>
    </location>
</feature>
<comment type="subcellular location">
    <subcellularLocation>
        <location evidence="1">Cell membrane</location>
        <topology evidence="1">Multi-pass membrane protein</topology>
    </subcellularLocation>
</comment>
<feature type="transmembrane region" description="Helical" evidence="12">
    <location>
        <begin position="37"/>
        <end position="64"/>
    </location>
</feature>
<keyword evidence="7" id="KW-0915">Sodium</keyword>
<evidence type="ECO:0000256" key="7">
    <source>
        <dbReference type="ARBA" id="ARBA00023053"/>
    </source>
</evidence>
<evidence type="ECO:0000256" key="12">
    <source>
        <dbReference type="SAM" id="Phobius"/>
    </source>
</evidence>
<feature type="transmembrane region" description="Helical" evidence="12">
    <location>
        <begin position="355"/>
        <end position="373"/>
    </location>
</feature>
<protein>
    <submittedName>
        <fullName evidence="14">Uncharacterized protein</fullName>
    </submittedName>
</protein>
<evidence type="ECO:0000256" key="10">
    <source>
        <dbReference type="ARBA" id="ARBA00023201"/>
    </source>
</evidence>
<evidence type="ECO:0000256" key="9">
    <source>
        <dbReference type="ARBA" id="ARBA00023136"/>
    </source>
</evidence>
<dbReference type="GO" id="GO:0006814">
    <property type="term" value="P:sodium ion transport"/>
    <property type="evidence" value="ECO:0007669"/>
    <property type="project" value="UniProtKB-KW"/>
</dbReference>
<feature type="transmembrane region" description="Helical" evidence="12">
    <location>
        <begin position="76"/>
        <end position="97"/>
    </location>
</feature>
<dbReference type="PROSITE" id="PS50283">
    <property type="entry name" value="NA_SOLUT_SYMP_3"/>
    <property type="match status" value="1"/>
</dbReference>
<dbReference type="AlphaFoldDB" id="A0A915Q180"/>
<feature type="transmembrane region" description="Helical" evidence="12">
    <location>
        <begin position="134"/>
        <end position="152"/>
    </location>
</feature>
<feature type="transmembrane region" description="Helical" evidence="12">
    <location>
        <begin position="310"/>
        <end position="334"/>
    </location>
</feature>
<feature type="transmembrane region" description="Helical" evidence="12">
    <location>
        <begin position="164"/>
        <end position="182"/>
    </location>
</feature>
<dbReference type="InterPro" id="IPR051163">
    <property type="entry name" value="Sodium:Solute_Symporter_SSF"/>
</dbReference>
<dbReference type="Pfam" id="PF00474">
    <property type="entry name" value="SSF"/>
    <property type="match status" value="1"/>
</dbReference>
<evidence type="ECO:0000256" key="1">
    <source>
        <dbReference type="ARBA" id="ARBA00004651"/>
    </source>
</evidence>
<keyword evidence="10" id="KW-0739">Sodium transport</keyword>
<dbReference type="PANTHER" id="PTHR42985:SF2">
    <property type="entry name" value="SODIUM-DEPENDENT MULTIVITAMIN TRANSPORTER"/>
    <property type="match status" value="1"/>
</dbReference>
<feature type="transmembrane region" description="Helical" evidence="12">
    <location>
        <begin position="249"/>
        <end position="271"/>
    </location>
</feature>
<sequence>MDIVDTVVLVALLLVISFFGLFTALRATKKQACATEILHGANVSIMTSALSVCSGFLSAVSLLGFPAEIYYQGTMLFWYGPMYMVAFPLAAYFFLPVFYNLKLTSIYEIWLYVSVALYAPALALSAVISIPLSVSVAVTACLAALYVMLGGAKASIYTSALQMVLILFSMVLIFSVSLYRFGFNSVLKSAVTGGRLQLLDFRIDPRIRHSVWSLMIGGTGNILCLFAANQLTLQRYMAMSSLRSAQWVILLNIPFNFLVLMTYIGAGLIIYHKYLHCNPLLQSKDQLFPRFVVDELSKIPGMVGLFTASVYSAGLSTASASYSALAAVFIEDVIKQFQTKVQKHEAMKSNTSIVLARYLPLLFCCLSMVVAYFCSLMETMVLQVSFSIFGVAGGPVLSVFCLGIFFPKIKGTAAFVAQLSSVIFSAFVAVGALVNRVKPVGLPVDEICERSNVTLVFVEKPEYGMVEPLNSNLWLIQLFRLSYQYYSISAVLVALIVAHIVQYFSGNTEYSPVEAKLLSPLLRLTRHRKRTAPSPDCTLESKKDGEIPLRTTTM</sequence>
<keyword evidence="13" id="KW-1185">Reference proteome</keyword>
<keyword evidence="8" id="KW-0406">Ion transport</keyword>
<feature type="transmembrane region" description="Helical" evidence="12">
    <location>
        <begin position="109"/>
        <end position="128"/>
    </location>
</feature>
<feature type="transmembrane region" description="Helical" evidence="12">
    <location>
        <begin position="413"/>
        <end position="434"/>
    </location>
</feature>
<feature type="transmembrane region" description="Helical" evidence="12">
    <location>
        <begin position="483"/>
        <end position="501"/>
    </location>
</feature>
<evidence type="ECO:0000313" key="14">
    <source>
        <dbReference type="WBParaSite" id="sdigi.contig719.g9584.t1"/>
    </source>
</evidence>
<dbReference type="Gene3D" id="1.20.1730.10">
    <property type="entry name" value="Sodium/glucose cotransporter"/>
    <property type="match status" value="1"/>
</dbReference>
<name>A0A915Q180_9BILA</name>
<proteinExistence type="inferred from homology"/>
<keyword evidence="9 12" id="KW-0472">Membrane</keyword>
<evidence type="ECO:0000256" key="5">
    <source>
        <dbReference type="ARBA" id="ARBA00022692"/>
    </source>
</evidence>